<dbReference type="SUPFAM" id="SSF53244">
    <property type="entry name" value="MurD-like peptide ligases, peptide-binding domain"/>
    <property type="match status" value="1"/>
</dbReference>
<dbReference type="InterPro" id="IPR036615">
    <property type="entry name" value="Mur_ligase_C_dom_sf"/>
</dbReference>
<dbReference type="Gene3D" id="3.40.1190.10">
    <property type="entry name" value="Mur-like, catalytic domain"/>
    <property type="match status" value="1"/>
</dbReference>
<dbReference type="NCBIfam" id="TIGR01499">
    <property type="entry name" value="folC"/>
    <property type="match status" value="1"/>
</dbReference>
<evidence type="ECO:0000313" key="13">
    <source>
        <dbReference type="Proteomes" id="UP000034024"/>
    </source>
</evidence>
<evidence type="ECO:0000313" key="11">
    <source>
        <dbReference type="EMBL" id="AKH16823.1"/>
    </source>
</evidence>
<dbReference type="InterPro" id="IPR001645">
    <property type="entry name" value="Folylpolyglutamate_synth"/>
</dbReference>
<protein>
    <recommendedName>
        <fullName evidence="2">tetrahydrofolate synthase</fullName>
        <ecNumber evidence="2">6.3.2.17</ecNumber>
    </recommendedName>
    <alternativeName>
        <fullName evidence="8">Tetrahydrofolylpolyglutamate synthase</fullName>
    </alternativeName>
</protein>
<dbReference type="PANTHER" id="PTHR11136:SF0">
    <property type="entry name" value="DIHYDROFOLATE SYNTHETASE-RELATED"/>
    <property type="match status" value="1"/>
</dbReference>
<evidence type="ECO:0000256" key="2">
    <source>
        <dbReference type="ARBA" id="ARBA00013025"/>
    </source>
</evidence>
<evidence type="ECO:0000256" key="9">
    <source>
        <dbReference type="ARBA" id="ARBA00047493"/>
    </source>
</evidence>
<dbReference type="KEGG" id="dch:SY84_06870"/>
<evidence type="ECO:0000256" key="3">
    <source>
        <dbReference type="ARBA" id="ARBA00022598"/>
    </source>
</evidence>
<evidence type="ECO:0000256" key="8">
    <source>
        <dbReference type="ARBA" id="ARBA00030592"/>
    </source>
</evidence>
<keyword evidence="6" id="KW-0067">ATP-binding</keyword>
<dbReference type="GO" id="GO:0004326">
    <property type="term" value="F:tetrahydrofolylpolyglutamate synthase activity"/>
    <property type="evidence" value="ECO:0007669"/>
    <property type="project" value="UniProtKB-EC"/>
</dbReference>
<organism evidence="11 13">
    <name type="scientific">Deinococcus soli</name>
    <name type="common">ex Cha et al. 2016</name>
    <dbReference type="NCBI Taxonomy" id="1309411"/>
    <lineage>
        <taxon>Bacteria</taxon>
        <taxon>Thermotogati</taxon>
        <taxon>Deinococcota</taxon>
        <taxon>Deinococci</taxon>
        <taxon>Deinococcales</taxon>
        <taxon>Deinococcaceae</taxon>
        <taxon>Deinococcus</taxon>
    </lineage>
</organism>
<comment type="similarity">
    <text evidence="1">Belongs to the folylpolyglutamate synthase family.</text>
</comment>
<keyword evidence="5" id="KW-0547">Nucleotide-binding</keyword>
<dbReference type="PANTHER" id="PTHR11136">
    <property type="entry name" value="FOLYLPOLYGLUTAMATE SYNTHASE-RELATED"/>
    <property type="match status" value="1"/>
</dbReference>
<dbReference type="Pfam" id="PF02875">
    <property type="entry name" value="Mur_ligase_C"/>
    <property type="match status" value="1"/>
</dbReference>
<evidence type="ECO:0000313" key="12">
    <source>
        <dbReference type="EMBL" id="MDR6220634.1"/>
    </source>
</evidence>
<dbReference type="EMBL" id="CP011389">
    <property type="protein sequence ID" value="AKH16823.1"/>
    <property type="molecule type" value="Genomic_DNA"/>
</dbReference>
<keyword evidence="4" id="KW-0479">Metal-binding</keyword>
<dbReference type="Proteomes" id="UP001185331">
    <property type="component" value="Unassembled WGS sequence"/>
</dbReference>
<accession>A0A0F7JPV5</accession>
<evidence type="ECO:0000256" key="7">
    <source>
        <dbReference type="ARBA" id="ARBA00022842"/>
    </source>
</evidence>
<dbReference type="OrthoDB" id="9809356at2"/>
<reference evidence="11 13" key="1">
    <citation type="submission" date="2015-01" db="EMBL/GenBank/DDBJ databases">
        <title>Deinococcus soli/N5/whole genome sequencing.</title>
        <authorList>
            <person name="Kim M.K."/>
            <person name="Srinivasan S."/>
            <person name="Lee J.-J."/>
        </authorList>
    </citation>
    <scope>NUCLEOTIDE SEQUENCE [LARGE SCALE GENOMIC DNA]</scope>
    <source>
        <strain evidence="11 13">N5</strain>
    </source>
</reference>
<dbReference type="GO" id="GO:0008841">
    <property type="term" value="F:dihydrofolate synthase activity"/>
    <property type="evidence" value="ECO:0007669"/>
    <property type="project" value="TreeGrafter"/>
</dbReference>
<dbReference type="Gene3D" id="3.90.190.20">
    <property type="entry name" value="Mur ligase, C-terminal domain"/>
    <property type="match status" value="1"/>
</dbReference>
<dbReference type="Proteomes" id="UP000034024">
    <property type="component" value="Chromosome"/>
</dbReference>
<dbReference type="GO" id="GO:0005524">
    <property type="term" value="F:ATP binding"/>
    <property type="evidence" value="ECO:0007669"/>
    <property type="project" value="UniProtKB-KW"/>
</dbReference>
<evidence type="ECO:0000256" key="6">
    <source>
        <dbReference type="ARBA" id="ARBA00022840"/>
    </source>
</evidence>
<keyword evidence="3 12" id="KW-0436">Ligase</keyword>
<proteinExistence type="inferred from homology"/>
<reference evidence="12" key="2">
    <citation type="submission" date="2023-07" db="EMBL/GenBank/DDBJ databases">
        <title>Sorghum-associated microbial communities from plants grown in Nebraska, USA.</title>
        <authorList>
            <person name="Schachtman D."/>
        </authorList>
    </citation>
    <scope>NUCLEOTIDE SEQUENCE</scope>
    <source>
        <strain evidence="12">BE330</strain>
    </source>
</reference>
<dbReference type="EMBL" id="JAVDQK010000015">
    <property type="protein sequence ID" value="MDR6220634.1"/>
    <property type="molecule type" value="Genomic_DNA"/>
</dbReference>
<dbReference type="GO" id="GO:0005737">
    <property type="term" value="C:cytoplasm"/>
    <property type="evidence" value="ECO:0007669"/>
    <property type="project" value="TreeGrafter"/>
</dbReference>
<name>A0A0F7JPV5_9DEIO</name>
<evidence type="ECO:0000256" key="4">
    <source>
        <dbReference type="ARBA" id="ARBA00022723"/>
    </source>
</evidence>
<dbReference type="AlphaFoldDB" id="A0A0F7JPV5"/>
<dbReference type="InterPro" id="IPR004101">
    <property type="entry name" value="Mur_ligase_C"/>
</dbReference>
<keyword evidence="13" id="KW-1185">Reference proteome</keyword>
<gene>
    <name evidence="12" type="ORF">J2Y00_004259</name>
    <name evidence="11" type="ORF">SY84_06870</name>
</gene>
<comment type="catalytic activity">
    <reaction evidence="9">
        <text>(6S)-5,6,7,8-tetrahydrofolyl-(gamma-L-Glu)(n) + L-glutamate + ATP = (6S)-5,6,7,8-tetrahydrofolyl-(gamma-L-Glu)(n+1) + ADP + phosphate + H(+)</text>
        <dbReference type="Rhea" id="RHEA:10580"/>
        <dbReference type="Rhea" id="RHEA-COMP:14738"/>
        <dbReference type="Rhea" id="RHEA-COMP:14740"/>
        <dbReference type="ChEBI" id="CHEBI:15378"/>
        <dbReference type="ChEBI" id="CHEBI:29985"/>
        <dbReference type="ChEBI" id="CHEBI:30616"/>
        <dbReference type="ChEBI" id="CHEBI:43474"/>
        <dbReference type="ChEBI" id="CHEBI:141005"/>
        <dbReference type="ChEBI" id="CHEBI:456216"/>
        <dbReference type="EC" id="6.3.2.17"/>
    </reaction>
</comment>
<dbReference type="GO" id="GO:0046872">
    <property type="term" value="F:metal ion binding"/>
    <property type="evidence" value="ECO:0007669"/>
    <property type="project" value="UniProtKB-KW"/>
</dbReference>
<keyword evidence="7" id="KW-0460">Magnesium</keyword>
<dbReference type="SUPFAM" id="SSF53623">
    <property type="entry name" value="MurD-like peptide ligases, catalytic domain"/>
    <property type="match status" value="1"/>
</dbReference>
<dbReference type="EC" id="6.3.2.17" evidence="2"/>
<evidence type="ECO:0000256" key="5">
    <source>
        <dbReference type="ARBA" id="ARBA00022741"/>
    </source>
</evidence>
<feature type="domain" description="Mur ligase C-terminal" evidence="10">
    <location>
        <begin position="265"/>
        <end position="374"/>
    </location>
</feature>
<dbReference type="InterPro" id="IPR036565">
    <property type="entry name" value="Mur-like_cat_sf"/>
</dbReference>
<evidence type="ECO:0000256" key="1">
    <source>
        <dbReference type="ARBA" id="ARBA00008276"/>
    </source>
</evidence>
<sequence>MSVPSVPDYEWLFARTRAGRERGPGAARALLDALGRPDTQFRSVRVVGTNGKGSTCAMLDVGLRAAGVRSGRFTSPHLTHFEERVRVDGDPIPPAETAAFIAWARAHGGDAAFFDLTLALAARVFAERGVEVAVMEAGVGGATDATQALENVAAVALTNVALDHVGVLGSTVAQIARDKAGAARPGVPLLTTAAGEALDVIAEVAAGVGAPLLTPDTHPALFALPHPPRLEGPHQVRNAALAAATLRTLGYGTGVEGALDATHPGRLERFTVDGHTVLVDGAHNPHAAQALALAVPRADVLLFGNLARKDTGATLAPLLGVASRLVFTAPGDLATPPQDLAALHGGDAVPDPARALVHALALTPPGGTLLVAGSLYLAGQTRALLGGA</sequence>
<dbReference type="PATRIC" id="fig|1309411.5.peg.1402"/>
<evidence type="ECO:0000259" key="10">
    <source>
        <dbReference type="Pfam" id="PF02875"/>
    </source>
</evidence>